<feature type="transmembrane region" description="Helical" evidence="2">
    <location>
        <begin position="122"/>
        <end position="142"/>
    </location>
</feature>
<dbReference type="AlphaFoldDB" id="A0A1S6HL31"/>
<organism evidence="3 4">
    <name type="scientific">Shewanella psychrophila</name>
    <dbReference type="NCBI Taxonomy" id="225848"/>
    <lineage>
        <taxon>Bacteria</taxon>
        <taxon>Pseudomonadati</taxon>
        <taxon>Pseudomonadota</taxon>
        <taxon>Gammaproteobacteria</taxon>
        <taxon>Alteromonadales</taxon>
        <taxon>Shewanellaceae</taxon>
        <taxon>Shewanella</taxon>
    </lineage>
</organism>
<keyword evidence="2" id="KW-1133">Transmembrane helix</keyword>
<feature type="transmembrane region" description="Helical" evidence="2">
    <location>
        <begin position="81"/>
        <end position="102"/>
    </location>
</feature>
<accession>A0A1S6HL31</accession>
<evidence type="ECO:0000256" key="1">
    <source>
        <dbReference type="SAM" id="MobiDB-lite"/>
    </source>
</evidence>
<gene>
    <name evidence="3" type="ORF">Sps_01030</name>
</gene>
<proteinExistence type="predicted"/>
<reference evidence="3 4" key="1">
    <citation type="submission" date="2016-03" db="EMBL/GenBank/DDBJ databases">
        <title>Complete genome sequence of Shewanella psychrophila WP2, a deep sea bacterium isolated from west Pacific sediment.</title>
        <authorList>
            <person name="Xu G."/>
            <person name="Jian H."/>
        </authorList>
    </citation>
    <scope>NUCLEOTIDE SEQUENCE [LARGE SCALE GENOMIC DNA]</scope>
    <source>
        <strain evidence="3 4">WP2</strain>
    </source>
</reference>
<dbReference type="KEGG" id="spsw:Sps_01030"/>
<dbReference type="RefSeq" id="WP_077751539.1">
    <property type="nucleotide sequence ID" value="NZ_CP014782.1"/>
</dbReference>
<dbReference type="OrthoDB" id="6352119at2"/>
<feature type="transmembrane region" description="Helical" evidence="2">
    <location>
        <begin position="288"/>
        <end position="309"/>
    </location>
</feature>
<name>A0A1S6HL31_9GAMM</name>
<feature type="region of interest" description="Disordered" evidence="1">
    <location>
        <begin position="1"/>
        <end position="22"/>
    </location>
</feature>
<protein>
    <submittedName>
        <fullName evidence="3">Uncharacterized protein</fullName>
    </submittedName>
</protein>
<evidence type="ECO:0000313" key="4">
    <source>
        <dbReference type="Proteomes" id="UP000189545"/>
    </source>
</evidence>
<keyword evidence="2" id="KW-0472">Membrane</keyword>
<keyword evidence="2" id="KW-0812">Transmembrane</keyword>
<evidence type="ECO:0000256" key="2">
    <source>
        <dbReference type="SAM" id="Phobius"/>
    </source>
</evidence>
<keyword evidence="4" id="KW-1185">Reference proteome</keyword>
<dbReference type="STRING" id="225848.Sps_01030"/>
<dbReference type="Proteomes" id="UP000189545">
    <property type="component" value="Chromosome"/>
</dbReference>
<sequence length="393" mass="45590">MSKKESNANEALDLTNRPPTAGEQRDIPLGQALFFSPLPLPTVEVLGLGFNCNFLEVNDVYLDIGNSNNGQKVLVQMAISFLSFFCFVCLVGILFMVYADAFKDSYAYDYGFYLQQVLQDEVINTLLFIILGFVLLSAYAILSRTYQKSRLRPMRFNRQRREVCYFPSGSDTPVICPWEELITWIASDTPNGLLDKLTNNYAMNRYGLTNISTTYTFGMAIEDKKNDRYWFIIRPEAAPLAQGEWEAIRCFMEKGPQACPAKAEHIDRHVFDNKRAELHHRFKHGPKYWFNFSMIEWSTSYFGVAWFYIWNVMCWWKFPYYVAEWDLRFSMKEMPANIEAWSSALPEDEWAKPSEELIEQTKQMEAHLARGGLFYDFFAANTQADADKKGLKL</sequence>
<evidence type="ECO:0000313" key="3">
    <source>
        <dbReference type="EMBL" id="AQS36219.1"/>
    </source>
</evidence>
<dbReference type="EMBL" id="CP014782">
    <property type="protein sequence ID" value="AQS36219.1"/>
    <property type="molecule type" value="Genomic_DNA"/>
</dbReference>